<dbReference type="EMBL" id="JBIHMM010000001">
    <property type="protein sequence ID" value="MFH0252949.1"/>
    <property type="molecule type" value="Genomic_DNA"/>
</dbReference>
<name>A0ABW7I503_9RHOB</name>
<evidence type="ECO:0000313" key="1">
    <source>
        <dbReference type="EMBL" id="MFH0252949.1"/>
    </source>
</evidence>
<evidence type="ECO:0000313" key="2">
    <source>
        <dbReference type="Proteomes" id="UP001607157"/>
    </source>
</evidence>
<reference evidence="1 2" key="1">
    <citation type="submission" date="2024-10" db="EMBL/GenBank/DDBJ databases">
        <authorList>
            <person name="Yang X.-N."/>
        </authorList>
    </citation>
    <scope>NUCLEOTIDE SEQUENCE [LARGE SCALE GENOMIC DNA]</scope>
    <source>
        <strain evidence="1 2">CAU 1059</strain>
    </source>
</reference>
<dbReference type="RefSeq" id="WP_377168644.1">
    <property type="nucleotide sequence ID" value="NZ_JBHTJC010000001.1"/>
</dbReference>
<keyword evidence="2" id="KW-1185">Reference proteome</keyword>
<dbReference type="Proteomes" id="UP001607157">
    <property type="component" value="Unassembled WGS sequence"/>
</dbReference>
<accession>A0ABW7I503</accession>
<proteinExistence type="predicted"/>
<sequence length="80" mass="8538">MGVAEDLADQLAIDALKAEEITGDDRIVDDLAAMMGATSQTAEEAFLTAVRVRRANTKARKMLADRVRAFKEAQGDGAKG</sequence>
<organism evidence="1 2">
    <name type="scientific">Roseovarius aquimarinus</name>
    <dbReference type="NCBI Taxonomy" id="1229156"/>
    <lineage>
        <taxon>Bacteria</taxon>
        <taxon>Pseudomonadati</taxon>
        <taxon>Pseudomonadota</taxon>
        <taxon>Alphaproteobacteria</taxon>
        <taxon>Rhodobacterales</taxon>
        <taxon>Roseobacteraceae</taxon>
        <taxon>Roseovarius</taxon>
    </lineage>
</organism>
<comment type="caution">
    <text evidence="1">The sequence shown here is derived from an EMBL/GenBank/DDBJ whole genome shotgun (WGS) entry which is preliminary data.</text>
</comment>
<protein>
    <submittedName>
        <fullName evidence="1">Uncharacterized protein</fullName>
    </submittedName>
</protein>
<gene>
    <name evidence="1" type="ORF">ACGRVM_03535</name>
</gene>